<evidence type="ECO:0000256" key="1">
    <source>
        <dbReference type="SAM" id="MobiDB-lite"/>
    </source>
</evidence>
<reference evidence="2 3" key="1">
    <citation type="journal article" date="2007" name="Nature">
        <title>Evolution of genes and genomes on the Drosophila phylogeny.</title>
        <authorList>
            <consortium name="Drosophila 12 Genomes Consortium"/>
            <person name="Clark A.G."/>
            <person name="Eisen M.B."/>
            <person name="Smith D.R."/>
            <person name="Bergman C.M."/>
            <person name="Oliver B."/>
            <person name="Markow T.A."/>
            <person name="Kaufman T.C."/>
            <person name="Kellis M."/>
            <person name="Gelbart W."/>
            <person name="Iyer V.N."/>
            <person name="Pollard D.A."/>
            <person name="Sackton T.B."/>
            <person name="Larracuente A.M."/>
            <person name="Singh N.D."/>
            <person name="Abad J.P."/>
            <person name="Abt D.N."/>
            <person name="Adryan B."/>
            <person name="Aguade M."/>
            <person name="Akashi H."/>
            <person name="Anderson W.W."/>
            <person name="Aquadro C.F."/>
            <person name="Ardell D.H."/>
            <person name="Arguello R."/>
            <person name="Artieri C.G."/>
            <person name="Barbash D.A."/>
            <person name="Barker D."/>
            <person name="Barsanti P."/>
            <person name="Batterham P."/>
            <person name="Batzoglou S."/>
            <person name="Begun D."/>
            <person name="Bhutkar A."/>
            <person name="Blanco E."/>
            <person name="Bosak S.A."/>
            <person name="Bradley R.K."/>
            <person name="Brand A.D."/>
            <person name="Brent M.R."/>
            <person name="Brooks A.N."/>
            <person name="Brown R.H."/>
            <person name="Butlin R.K."/>
            <person name="Caggese C."/>
            <person name="Calvi B.R."/>
            <person name="Bernardo de Carvalho A."/>
            <person name="Caspi A."/>
            <person name="Castrezana S."/>
            <person name="Celniker S.E."/>
            <person name="Chang J.L."/>
            <person name="Chapple C."/>
            <person name="Chatterji S."/>
            <person name="Chinwalla A."/>
            <person name="Civetta A."/>
            <person name="Clifton S.W."/>
            <person name="Comeron J.M."/>
            <person name="Costello J.C."/>
            <person name="Coyne J.A."/>
            <person name="Daub J."/>
            <person name="David R.G."/>
            <person name="Delcher A.L."/>
            <person name="Delehaunty K."/>
            <person name="Do C.B."/>
            <person name="Ebling H."/>
            <person name="Edwards K."/>
            <person name="Eickbush T."/>
            <person name="Evans J.D."/>
            <person name="Filipski A."/>
            <person name="Findeiss S."/>
            <person name="Freyhult E."/>
            <person name="Fulton L."/>
            <person name="Fulton R."/>
            <person name="Garcia A.C."/>
            <person name="Gardiner A."/>
            <person name="Garfield D.A."/>
            <person name="Garvin B.E."/>
            <person name="Gibson G."/>
            <person name="Gilbert D."/>
            <person name="Gnerre S."/>
            <person name="Godfrey J."/>
            <person name="Good R."/>
            <person name="Gotea V."/>
            <person name="Gravely B."/>
            <person name="Greenberg A.J."/>
            <person name="Griffiths-Jones S."/>
            <person name="Gross S."/>
            <person name="Guigo R."/>
            <person name="Gustafson E.A."/>
            <person name="Haerty W."/>
            <person name="Hahn M.W."/>
            <person name="Halligan D.L."/>
            <person name="Halpern A.L."/>
            <person name="Halter G.M."/>
            <person name="Han M.V."/>
            <person name="Heger A."/>
            <person name="Hillier L."/>
            <person name="Hinrichs A.S."/>
            <person name="Holmes I."/>
            <person name="Hoskins R.A."/>
            <person name="Hubisz M.J."/>
            <person name="Hultmark D."/>
            <person name="Huntley M.A."/>
            <person name="Jaffe D.B."/>
            <person name="Jagadeeshan S."/>
            <person name="Jeck W.R."/>
            <person name="Johnson J."/>
            <person name="Jones C.D."/>
            <person name="Jordan W.C."/>
            <person name="Karpen G.H."/>
            <person name="Kataoka E."/>
            <person name="Keightley P.D."/>
            <person name="Kheradpour P."/>
            <person name="Kirkness E.F."/>
            <person name="Koerich L.B."/>
            <person name="Kristiansen K."/>
            <person name="Kudrna D."/>
            <person name="Kulathinal R.J."/>
            <person name="Kumar S."/>
            <person name="Kwok R."/>
            <person name="Lander E."/>
            <person name="Langley C.H."/>
            <person name="Lapoint R."/>
            <person name="Lazzaro B.P."/>
            <person name="Lee S.J."/>
            <person name="Levesque L."/>
            <person name="Li R."/>
            <person name="Lin C.F."/>
            <person name="Lin M.F."/>
            <person name="Lindblad-Toh K."/>
            <person name="Llopart A."/>
            <person name="Long M."/>
            <person name="Low L."/>
            <person name="Lozovsky E."/>
            <person name="Lu J."/>
            <person name="Luo M."/>
            <person name="Machado C.A."/>
            <person name="Makalowski W."/>
            <person name="Marzo M."/>
            <person name="Matsuda M."/>
            <person name="Matzkin L."/>
            <person name="McAllister B."/>
            <person name="McBride C.S."/>
            <person name="McKernan B."/>
            <person name="McKernan K."/>
            <person name="Mendez-Lago M."/>
            <person name="Minx P."/>
            <person name="Mollenhauer M.U."/>
            <person name="Montooth K."/>
            <person name="Mount S.M."/>
            <person name="Mu X."/>
            <person name="Myers E."/>
            <person name="Negre B."/>
            <person name="Newfeld S."/>
            <person name="Nielsen R."/>
            <person name="Noor M.A."/>
            <person name="O'Grady P."/>
            <person name="Pachter L."/>
            <person name="Papaceit M."/>
            <person name="Parisi M.J."/>
            <person name="Parisi M."/>
            <person name="Parts L."/>
            <person name="Pedersen J.S."/>
            <person name="Pesole G."/>
            <person name="Phillippy A.M."/>
            <person name="Ponting C.P."/>
            <person name="Pop M."/>
            <person name="Porcelli D."/>
            <person name="Powell J.R."/>
            <person name="Prohaska S."/>
            <person name="Pruitt K."/>
            <person name="Puig M."/>
            <person name="Quesneville H."/>
            <person name="Ram K.R."/>
            <person name="Rand D."/>
            <person name="Rasmussen M.D."/>
            <person name="Reed L.K."/>
            <person name="Reenan R."/>
            <person name="Reily A."/>
            <person name="Remington K.A."/>
            <person name="Rieger T.T."/>
            <person name="Ritchie M.G."/>
            <person name="Robin C."/>
            <person name="Rogers Y.H."/>
            <person name="Rohde C."/>
            <person name="Rozas J."/>
            <person name="Rubenfield M.J."/>
            <person name="Ruiz A."/>
            <person name="Russo S."/>
            <person name="Salzberg S.L."/>
            <person name="Sanchez-Gracia A."/>
            <person name="Saranga D.J."/>
            <person name="Sato H."/>
            <person name="Schaeffer S.W."/>
            <person name="Schatz M.C."/>
            <person name="Schlenke T."/>
            <person name="Schwartz R."/>
            <person name="Segarra C."/>
            <person name="Singh R.S."/>
            <person name="Sirot L."/>
            <person name="Sirota M."/>
            <person name="Sisneros N.B."/>
            <person name="Smith C.D."/>
            <person name="Smith T.F."/>
            <person name="Spieth J."/>
            <person name="Stage D.E."/>
            <person name="Stark A."/>
            <person name="Stephan W."/>
            <person name="Strausberg R.L."/>
            <person name="Strempel S."/>
            <person name="Sturgill D."/>
            <person name="Sutton G."/>
            <person name="Sutton G.G."/>
            <person name="Tao W."/>
            <person name="Teichmann S."/>
            <person name="Tobari Y.N."/>
            <person name="Tomimura Y."/>
            <person name="Tsolas J.M."/>
            <person name="Valente V.L."/>
            <person name="Venter E."/>
            <person name="Venter J.C."/>
            <person name="Vicario S."/>
            <person name="Vieira F.G."/>
            <person name="Vilella A.J."/>
            <person name="Villasante A."/>
            <person name="Walenz B."/>
            <person name="Wang J."/>
            <person name="Wasserman M."/>
            <person name="Watts T."/>
            <person name="Wilson D."/>
            <person name="Wilson R.K."/>
            <person name="Wing R.A."/>
            <person name="Wolfner M.F."/>
            <person name="Wong A."/>
            <person name="Wong G.K."/>
            <person name="Wu C.I."/>
            <person name="Wu G."/>
            <person name="Yamamoto D."/>
            <person name="Yang H.P."/>
            <person name="Yang S.P."/>
            <person name="Yorke J.A."/>
            <person name="Yoshida K."/>
            <person name="Zdobnov E."/>
            <person name="Zhang P."/>
            <person name="Zhang Y."/>
            <person name="Zimin A.V."/>
            <person name="Baldwin J."/>
            <person name="Abdouelleil A."/>
            <person name="Abdulkadir J."/>
            <person name="Abebe A."/>
            <person name="Abera B."/>
            <person name="Abreu J."/>
            <person name="Acer S.C."/>
            <person name="Aftuck L."/>
            <person name="Alexander A."/>
            <person name="An P."/>
            <person name="Anderson E."/>
            <person name="Anderson S."/>
            <person name="Arachi H."/>
            <person name="Azer M."/>
            <person name="Bachantsang P."/>
            <person name="Barry A."/>
            <person name="Bayul T."/>
            <person name="Berlin A."/>
            <person name="Bessette D."/>
            <person name="Bloom T."/>
            <person name="Blye J."/>
            <person name="Boguslavskiy L."/>
            <person name="Bonnet C."/>
            <person name="Boukhgalter B."/>
            <person name="Bourzgui I."/>
            <person name="Brown A."/>
            <person name="Cahill P."/>
            <person name="Channer S."/>
            <person name="Cheshatsang Y."/>
            <person name="Chuda L."/>
            <person name="Citroen M."/>
            <person name="Collymore A."/>
            <person name="Cooke P."/>
            <person name="Costello M."/>
            <person name="D'Aco K."/>
            <person name="Daza R."/>
            <person name="De Haan G."/>
            <person name="DeGray S."/>
            <person name="DeMaso C."/>
            <person name="Dhargay N."/>
            <person name="Dooley K."/>
            <person name="Dooley E."/>
            <person name="Doricent M."/>
            <person name="Dorje P."/>
            <person name="Dorjee K."/>
            <person name="Dupes A."/>
            <person name="Elong R."/>
            <person name="Falk J."/>
            <person name="Farina A."/>
            <person name="Faro S."/>
            <person name="Ferguson D."/>
            <person name="Fisher S."/>
            <person name="Foley C.D."/>
            <person name="Franke A."/>
            <person name="Friedrich D."/>
            <person name="Gadbois L."/>
            <person name="Gearin G."/>
            <person name="Gearin C.R."/>
            <person name="Giannoukos G."/>
            <person name="Goode T."/>
            <person name="Graham J."/>
            <person name="Grandbois E."/>
            <person name="Grewal S."/>
            <person name="Gyaltsen K."/>
            <person name="Hafez N."/>
            <person name="Hagos B."/>
            <person name="Hall J."/>
            <person name="Henson C."/>
            <person name="Hollinger A."/>
            <person name="Honan T."/>
            <person name="Huard M.D."/>
            <person name="Hughes L."/>
            <person name="Hurhula B."/>
            <person name="Husby M.E."/>
            <person name="Kamat A."/>
            <person name="Kanga B."/>
            <person name="Kashin S."/>
            <person name="Khazanovich D."/>
            <person name="Kisner P."/>
            <person name="Lance K."/>
            <person name="Lara M."/>
            <person name="Lee W."/>
            <person name="Lennon N."/>
            <person name="Letendre F."/>
            <person name="LeVine R."/>
            <person name="Lipovsky A."/>
            <person name="Liu X."/>
            <person name="Liu J."/>
            <person name="Liu S."/>
            <person name="Lokyitsang T."/>
            <person name="Lokyitsang Y."/>
            <person name="Lubonja R."/>
            <person name="Lui A."/>
            <person name="MacDonald P."/>
            <person name="Magnisalis V."/>
            <person name="Maru K."/>
            <person name="Matthews C."/>
            <person name="McCusker W."/>
            <person name="McDonough S."/>
            <person name="Mehta T."/>
            <person name="Meldrim J."/>
            <person name="Meneus L."/>
            <person name="Mihai O."/>
            <person name="Mihalev A."/>
            <person name="Mihova T."/>
            <person name="Mittelman R."/>
            <person name="Mlenga V."/>
            <person name="Montmayeur A."/>
            <person name="Mulrain L."/>
            <person name="Navidi A."/>
            <person name="Naylor J."/>
            <person name="Negash T."/>
            <person name="Nguyen T."/>
            <person name="Nguyen N."/>
            <person name="Nicol R."/>
            <person name="Norbu C."/>
            <person name="Norbu N."/>
            <person name="Novod N."/>
            <person name="O'Neill B."/>
            <person name="Osman S."/>
            <person name="Markiewicz E."/>
            <person name="Oyono O.L."/>
            <person name="Patti C."/>
            <person name="Phunkhang P."/>
            <person name="Pierre F."/>
            <person name="Priest M."/>
            <person name="Raghuraman S."/>
            <person name="Rege F."/>
            <person name="Reyes R."/>
            <person name="Rise C."/>
            <person name="Rogov P."/>
            <person name="Ross K."/>
            <person name="Ryan E."/>
            <person name="Settipalli S."/>
            <person name="Shea T."/>
            <person name="Sherpa N."/>
            <person name="Shi L."/>
            <person name="Shih D."/>
            <person name="Sparrow T."/>
            <person name="Spaulding J."/>
            <person name="Stalker J."/>
            <person name="Stange-Thomann N."/>
            <person name="Stavropoulos S."/>
            <person name="Stone C."/>
            <person name="Strader C."/>
            <person name="Tesfaye S."/>
            <person name="Thomson T."/>
            <person name="Thoulutsang Y."/>
            <person name="Thoulutsang D."/>
            <person name="Topham K."/>
            <person name="Topping I."/>
            <person name="Tsamla T."/>
            <person name="Vassiliev H."/>
            <person name="Vo A."/>
            <person name="Wangchuk T."/>
            <person name="Wangdi T."/>
            <person name="Weiand M."/>
            <person name="Wilkinson J."/>
            <person name="Wilson A."/>
            <person name="Yadav S."/>
            <person name="Young G."/>
            <person name="Yu Q."/>
            <person name="Zembek L."/>
            <person name="Zhong D."/>
            <person name="Zimmer A."/>
            <person name="Zwirko Z."/>
            <person name="Jaffe D.B."/>
            <person name="Alvarez P."/>
            <person name="Brockman W."/>
            <person name="Butler J."/>
            <person name="Chin C."/>
            <person name="Gnerre S."/>
            <person name="Grabherr M."/>
            <person name="Kleber M."/>
            <person name="Mauceli E."/>
            <person name="MacCallum I."/>
        </authorList>
    </citation>
    <scope>NUCLEOTIDE SEQUENCE [LARGE SCALE GENOMIC DNA]</scope>
    <source>
        <strain evidence="3">white501</strain>
    </source>
</reference>
<dbReference type="HOGENOM" id="CLU_2981289_0_0_1"/>
<dbReference type="Proteomes" id="UP000000304">
    <property type="component" value="Chromosome 2L"/>
</dbReference>
<evidence type="ECO:0000313" key="3">
    <source>
        <dbReference type="Proteomes" id="UP000000304"/>
    </source>
</evidence>
<evidence type="ECO:0000313" key="2">
    <source>
        <dbReference type="EMBL" id="EDX03250.1"/>
    </source>
</evidence>
<accession>B4Q666</accession>
<protein>
    <submittedName>
        <fullName evidence="2">GD23038</fullName>
    </submittedName>
</protein>
<sequence length="58" mass="6441">MSERSIVVGRGVRGILGVFRGSRWGTAEEKDQTVQLPNLNPRQHLPLPLDRLSSPTAF</sequence>
<dbReference type="EMBL" id="CM000361">
    <property type="protein sequence ID" value="EDX03250.1"/>
    <property type="molecule type" value="Genomic_DNA"/>
</dbReference>
<name>B4Q666_DROSI</name>
<organism evidence="2 3">
    <name type="scientific">Drosophila simulans</name>
    <name type="common">Fruit fly</name>
    <dbReference type="NCBI Taxonomy" id="7240"/>
    <lineage>
        <taxon>Eukaryota</taxon>
        <taxon>Metazoa</taxon>
        <taxon>Ecdysozoa</taxon>
        <taxon>Arthropoda</taxon>
        <taxon>Hexapoda</taxon>
        <taxon>Insecta</taxon>
        <taxon>Pterygota</taxon>
        <taxon>Neoptera</taxon>
        <taxon>Endopterygota</taxon>
        <taxon>Diptera</taxon>
        <taxon>Brachycera</taxon>
        <taxon>Muscomorpha</taxon>
        <taxon>Ephydroidea</taxon>
        <taxon>Drosophilidae</taxon>
        <taxon>Drosophila</taxon>
        <taxon>Sophophora</taxon>
    </lineage>
</organism>
<gene>
    <name evidence="2" type="primary">Dsim\GD23038</name>
    <name evidence="2" type="ORF">Dsim_GD23038</name>
</gene>
<dbReference type="AlphaFoldDB" id="B4Q666"/>
<feature type="region of interest" description="Disordered" evidence="1">
    <location>
        <begin position="29"/>
        <end position="58"/>
    </location>
</feature>
<proteinExistence type="predicted"/>
<keyword evidence="3" id="KW-1185">Reference proteome</keyword>